<dbReference type="KEGG" id="dgr:6557102"/>
<dbReference type="InParanoid" id="B4IX78"/>
<dbReference type="OrthoDB" id="10258877at2759"/>
<dbReference type="PhylomeDB" id="B4IX78"/>
<evidence type="ECO:0000256" key="1">
    <source>
        <dbReference type="ARBA" id="ARBA00005913"/>
    </source>
</evidence>
<proteinExistence type="inferred from homology"/>
<dbReference type="PANTHER" id="PTHR13511:SF0">
    <property type="entry name" value="KXDL MOTIF-CONTAINING PROTEIN 1"/>
    <property type="match status" value="1"/>
</dbReference>
<dbReference type="eggNOG" id="KOG3443">
    <property type="taxonomic scope" value="Eukaryota"/>
</dbReference>
<reference evidence="4 5" key="1">
    <citation type="journal article" date="2007" name="Nature">
        <title>Evolution of genes and genomes on the Drosophila phylogeny.</title>
        <authorList>
            <consortium name="Drosophila 12 Genomes Consortium"/>
            <person name="Clark A.G."/>
            <person name="Eisen M.B."/>
            <person name="Smith D.R."/>
            <person name="Bergman C.M."/>
            <person name="Oliver B."/>
            <person name="Markow T.A."/>
            <person name="Kaufman T.C."/>
            <person name="Kellis M."/>
            <person name="Gelbart W."/>
            <person name="Iyer V.N."/>
            <person name="Pollard D.A."/>
            <person name="Sackton T.B."/>
            <person name="Larracuente A.M."/>
            <person name="Singh N.D."/>
            <person name="Abad J.P."/>
            <person name="Abt D.N."/>
            <person name="Adryan B."/>
            <person name="Aguade M."/>
            <person name="Akashi H."/>
            <person name="Anderson W.W."/>
            <person name="Aquadro C.F."/>
            <person name="Ardell D.H."/>
            <person name="Arguello R."/>
            <person name="Artieri C.G."/>
            <person name="Barbash D.A."/>
            <person name="Barker D."/>
            <person name="Barsanti P."/>
            <person name="Batterham P."/>
            <person name="Batzoglou S."/>
            <person name="Begun D."/>
            <person name="Bhutkar A."/>
            <person name="Blanco E."/>
            <person name="Bosak S.A."/>
            <person name="Bradley R.K."/>
            <person name="Brand A.D."/>
            <person name="Brent M.R."/>
            <person name="Brooks A.N."/>
            <person name="Brown R.H."/>
            <person name="Butlin R.K."/>
            <person name="Caggese C."/>
            <person name="Calvi B.R."/>
            <person name="Bernardo de Carvalho A."/>
            <person name="Caspi A."/>
            <person name="Castrezana S."/>
            <person name="Celniker S.E."/>
            <person name="Chang J.L."/>
            <person name="Chapple C."/>
            <person name="Chatterji S."/>
            <person name="Chinwalla A."/>
            <person name="Civetta A."/>
            <person name="Clifton S.W."/>
            <person name="Comeron J.M."/>
            <person name="Costello J.C."/>
            <person name="Coyne J.A."/>
            <person name="Daub J."/>
            <person name="David R.G."/>
            <person name="Delcher A.L."/>
            <person name="Delehaunty K."/>
            <person name="Do C.B."/>
            <person name="Ebling H."/>
            <person name="Edwards K."/>
            <person name="Eickbush T."/>
            <person name="Evans J.D."/>
            <person name="Filipski A."/>
            <person name="Findeiss S."/>
            <person name="Freyhult E."/>
            <person name="Fulton L."/>
            <person name="Fulton R."/>
            <person name="Garcia A.C."/>
            <person name="Gardiner A."/>
            <person name="Garfield D.A."/>
            <person name="Garvin B.E."/>
            <person name="Gibson G."/>
            <person name="Gilbert D."/>
            <person name="Gnerre S."/>
            <person name="Godfrey J."/>
            <person name="Good R."/>
            <person name="Gotea V."/>
            <person name="Gravely B."/>
            <person name="Greenberg A.J."/>
            <person name="Griffiths-Jones S."/>
            <person name="Gross S."/>
            <person name="Guigo R."/>
            <person name="Gustafson E.A."/>
            <person name="Haerty W."/>
            <person name="Hahn M.W."/>
            <person name="Halligan D.L."/>
            <person name="Halpern A.L."/>
            <person name="Halter G.M."/>
            <person name="Han M.V."/>
            <person name="Heger A."/>
            <person name="Hillier L."/>
            <person name="Hinrichs A.S."/>
            <person name="Holmes I."/>
            <person name="Hoskins R.A."/>
            <person name="Hubisz M.J."/>
            <person name="Hultmark D."/>
            <person name="Huntley M.A."/>
            <person name="Jaffe D.B."/>
            <person name="Jagadeeshan S."/>
            <person name="Jeck W.R."/>
            <person name="Johnson J."/>
            <person name="Jones C.D."/>
            <person name="Jordan W.C."/>
            <person name="Karpen G.H."/>
            <person name="Kataoka E."/>
            <person name="Keightley P.D."/>
            <person name="Kheradpour P."/>
            <person name="Kirkness E.F."/>
            <person name="Koerich L.B."/>
            <person name="Kristiansen K."/>
            <person name="Kudrna D."/>
            <person name="Kulathinal R.J."/>
            <person name="Kumar S."/>
            <person name="Kwok R."/>
            <person name="Lander E."/>
            <person name="Langley C.H."/>
            <person name="Lapoint R."/>
            <person name="Lazzaro B.P."/>
            <person name="Lee S.J."/>
            <person name="Levesque L."/>
            <person name="Li R."/>
            <person name="Lin C.F."/>
            <person name="Lin M.F."/>
            <person name="Lindblad-Toh K."/>
            <person name="Llopart A."/>
            <person name="Long M."/>
            <person name="Low L."/>
            <person name="Lozovsky E."/>
            <person name="Lu J."/>
            <person name="Luo M."/>
            <person name="Machado C.A."/>
            <person name="Makalowski W."/>
            <person name="Marzo M."/>
            <person name="Matsuda M."/>
            <person name="Matzkin L."/>
            <person name="McAllister B."/>
            <person name="McBride C.S."/>
            <person name="McKernan B."/>
            <person name="McKernan K."/>
            <person name="Mendez-Lago M."/>
            <person name="Minx P."/>
            <person name="Mollenhauer M.U."/>
            <person name="Montooth K."/>
            <person name="Mount S.M."/>
            <person name="Mu X."/>
            <person name="Myers E."/>
            <person name="Negre B."/>
            <person name="Newfeld S."/>
            <person name="Nielsen R."/>
            <person name="Noor M.A."/>
            <person name="O'Grady P."/>
            <person name="Pachter L."/>
            <person name="Papaceit M."/>
            <person name="Parisi M.J."/>
            <person name="Parisi M."/>
            <person name="Parts L."/>
            <person name="Pedersen J.S."/>
            <person name="Pesole G."/>
            <person name="Phillippy A.M."/>
            <person name="Ponting C.P."/>
            <person name="Pop M."/>
            <person name="Porcelli D."/>
            <person name="Powell J.R."/>
            <person name="Prohaska S."/>
            <person name="Pruitt K."/>
            <person name="Puig M."/>
            <person name="Quesneville H."/>
            <person name="Ram K.R."/>
            <person name="Rand D."/>
            <person name="Rasmussen M.D."/>
            <person name="Reed L.K."/>
            <person name="Reenan R."/>
            <person name="Reily A."/>
            <person name="Remington K.A."/>
            <person name="Rieger T.T."/>
            <person name="Ritchie M.G."/>
            <person name="Robin C."/>
            <person name="Rogers Y.H."/>
            <person name="Rohde C."/>
            <person name="Rozas J."/>
            <person name="Rubenfield M.J."/>
            <person name="Ruiz A."/>
            <person name="Russo S."/>
            <person name="Salzberg S.L."/>
            <person name="Sanchez-Gracia A."/>
            <person name="Saranga D.J."/>
            <person name="Sato H."/>
            <person name="Schaeffer S.W."/>
            <person name="Schatz M.C."/>
            <person name="Schlenke T."/>
            <person name="Schwartz R."/>
            <person name="Segarra C."/>
            <person name="Singh R.S."/>
            <person name="Sirot L."/>
            <person name="Sirota M."/>
            <person name="Sisneros N.B."/>
            <person name="Smith C.D."/>
            <person name="Smith T.F."/>
            <person name="Spieth J."/>
            <person name="Stage D.E."/>
            <person name="Stark A."/>
            <person name="Stephan W."/>
            <person name="Strausberg R.L."/>
            <person name="Strempel S."/>
            <person name="Sturgill D."/>
            <person name="Sutton G."/>
            <person name="Sutton G.G."/>
            <person name="Tao W."/>
            <person name="Teichmann S."/>
            <person name="Tobari Y.N."/>
            <person name="Tomimura Y."/>
            <person name="Tsolas J.M."/>
            <person name="Valente V.L."/>
            <person name="Venter E."/>
            <person name="Venter J.C."/>
            <person name="Vicario S."/>
            <person name="Vieira F.G."/>
            <person name="Vilella A.J."/>
            <person name="Villasante A."/>
            <person name="Walenz B."/>
            <person name="Wang J."/>
            <person name="Wasserman M."/>
            <person name="Watts T."/>
            <person name="Wilson D."/>
            <person name="Wilson R.K."/>
            <person name="Wing R.A."/>
            <person name="Wolfner M.F."/>
            <person name="Wong A."/>
            <person name="Wong G.K."/>
            <person name="Wu C.I."/>
            <person name="Wu G."/>
            <person name="Yamamoto D."/>
            <person name="Yang H.P."/>
            <person name="Yang S.P."/>
            <person name="Yorke J.A."/>
            <person name="Yoshida K."/>
            <person name="Zdobnov E."/>
            <person name="Zhang P."/>
            <person name="Zhang Y."/>
            <person name="Zimin A.V."/>
            <person name="Baldwin J."/>
            <person name="Abdouelleil A."/>
            <person name="Abdulkadir J."/>
            <person name="Abebe A."/>
            <person name="Abera B."/>
            <person name="Abreu J."/>
            <person name="Acer S.C."/>
            <person name="Aftuck L."/>
            <person name="Alexander A."/>
            <person name="An P."/>
            <person name="Anderson E."/>
            <person name="Anderson S."/>
            <person name="Arachi H."/>
            <person name="Azer M."/>
            <person name="Bachantsang P."/>
            <person name="Barry A."/>
            <person name="Bayul T."/>
            <person name="Berlin A."/>
            <person name="Bessette D."/>
            <person name="Bloom T."/>
            <person name="Blye J."/>
            <person name="Boguslavskiy L."/>
            <person name="Bonnet C."/>
            <person name="Boukhgalter B."/>
            <person name="Bourzgui I."/>
            <person name="Brown A."/>
            <person name="Cahill P."/>
            <person name="Channer S."/>
            <person name="Cheshatsang Y."/>
            <person name="Chuda L."/>
            <person name="Citroen M."/>
            <person name="Collymore A."/>
            <person name="Cooke P."/>
            <person name="Costello M."/>
            <person name="D'Aco K."/>
            <person name="Daza R."/>
            <person name="De Haan G."/>
            <person name="DeGray S."/>
            <person name="DeMaso C."/>
            <person name="Dhargay N."/>
            <person name="Dooley K."/>
            <person name="Dooley E."/>
            <person name="Doricent M."/>
            <person name="Dorje P."/>
            <person name="Dorjee K."/>
            <person name="Dupes A."/>
            <person name="Elong R."/>
            <person name="Falk J."/>
            <person name="Farina A."/>
            <person name="Faro S."/>
            <person name="Ferguson D."/>
            <person name="Fisher S."/>
            <person name="Foley C.D."/>
            <person name="Franke A."/>
            <person name="Friedrich D."/>
            <person name="Gadbois L."/>
            <person name="Gearin G."/>
            <person name="Gearin C.R."/>
            <person name="Giannoukos G."/>
            <person name="Goode T."/>
            <person name="Graham J."/>
            <person name="Grandbois E."/>
            <person name="Grewal S."/>
            <person name="Gyaltsen K."/>
            <person name="Hafez N."/>
            <person name="Hagos B."/>
            <person name="Hall J."/>
            <person name="Henson C."/>
            <person name="Hollinger A."/>
            <person name="Honan T."/>
            <person name="Huard M.D."/>
            <person name="Hughes L."/>
            <person name="Hurhula B."/>
            <person name="Husby M.E."/>
            <person name="Kamat A."/>
            <person name="Kanga B."/>
            <person name="Kashin S."/>
            <person name="Khazanovich D."/>
            <person name="Kisner P."/>
            <person name="Lance K."/>
            <person name="Lara M."/>
            <person name="Lee W."/>
            <person name="Lennon N."/>
            <person name="Letendre F."/>
            <person name="LeVine R."/>
            <person name="Lipovsky A."/>
            <person name="Liu X."/>
            <person name="Liu J."/>
            <person name="Liu S."/>
            <person name="Lokyitsang T."/>
            <person name="Lokyitsang Y."/>
            <person name="Lubonja R."/>
            <person name="Lui A."/>
            <person name="MacDonald P."/>
            <person name="Magnisalis V."/>
            <person name="Maru K."/>
            <person name="Matthews C."/>
            <person name="McCusker W."/>
            <person name="McDonough S."/>
            <person name="Mehta T."/>
            <person name="Meldrim J."/>
            <person name="Meneus L."/>
            <person name="Mihai O."/>
            <person name="Mihalev A."/>
            <person name="Mihova T."/>
            <person name="Mittelman R."/>
            <person name="Mlenga V."/>
            <person name="Montmayeur A."/>
            <person name="Mulrain L."/>
            <person name="Navidi A."/>
            <person name="Naylor J."/>
            <person name="Negash T."/>
            <person name="Nguyen T."/>
            <person name="Nguyen N."/>
            <person name="Nicol R."/>
            <person name="Norbu C."/>
            <person name="Norbu N."/>
            <person name="Novod N."/>
            <person name="O'Neill B."/>
            <person name="Osman S."/>
            <person name="Markiewicz E."/>
            <person name="Oyono O.L."/>
            <person name="Patti C."/>
            <person name="Phunkhang P."/>
            <person name="Pierre F."/>
            <person name="Priest M."/>
            <person name="Raghuraman S."/>
            <person name="Rege F."/>
            <person name="Reyes R."/>
            <person name="Rise C."/>
            <person name="Rogov P."/>
            <person name="Ross K."/>
            <person name="Ryan E."/>
            <person name="Settipalli S."/>
            <person name="Shea T."/>
            <person name="Sherpa N."/>
            <person name="Shi L."/>
            <person name="Shih D."/>
            <person name="Sparrow T."/>
            <person name="Spaulding J."/>
            <person name="Stalker J."/>
            <person name="Stange-Thomann N."/>
            <person name="Stavropoulos S."/>
            <person name="Stone C."/>
            <person name="Strader C."/>
            <person name="Tesfaye S."/>
            <person name="Thomson T."/>
            <person name="Thoulutsang Y."/>
            <person name="Thoulutsang D."/>
            <person name="Topham K."/>
            <person name="Topping I."/>
            <person name="Tsamla T."/>
            <person name="Vassiliev H."/>
            <person name="Vo A."/>
            <person name="Wangchuk T."/>
            <person name="Wangdi T."/>
            <person name="Weiand M."/>
            <person name="Wilkinson J."/>
            <person name="Wilson A."/>
            <person name="Yadav S."/>
            <person name="Young G."/>
            <person name="Yu Q."/>
            <person name="Zembek L."/>
            <person name="Zhong D."/>
            <person name="Zimmer A."/>
            <person name="Zwirko Z."/>
            <person name="Jaffe D.B."/>
            <person name="Alvarez P."/>
            <person name="Brockman W."/>
            <person name="Butler J."/>
            <person name="Chin C."/>
            <person name="Gnerre S."/>
            <person name="Grabherr M."/>
            <person name="Kleber M."/>
            <person name="Mauceli E."/>
            <person name="MacCallum I."/>
        </authorList>
    </citation>
    <scope>NUCLEOTIDE SEQUENCE [LARGE SCALE GENOMIC DNA]</scope>
    <source>
        <strain evidence="5">Tucson 15287-2541.00</strain>
    </source>
</reference>
<evidence type="ECO:0000256" key="2">
    <source>
        <dbReference type="SAM" id="MobiDB-lite"/>
    </source>
</evidence>
<name>B4IX78_DROGR</name>
<dbReference type="Proteomes" id="UP000001070">
    <property type="component" value="Unassembled WGS sequence"/>
</dbReference>
<feature type="region of interest" description="Disordered" evidence="2">
    <location>
        <begin position="121"/>
        <end position="157"/>
    </location>
</feature>
<sequence>MEENADTTPDVESFNGYGFNNYTAAEAFIQGLSGMVNQGDVETMIRAQKQMLQRFEKTNEMLLNCNALSQSRLKSANEDFKRHVKLLTEMKKDLDYIFRKVRIIKQKLQQQYPAIYAEVQPQRSSLAEEAEDETESTKSTNKPVGEAEAELKSTVEQAPKKSAATIEYVQMQEAIENGIVEIENELIKRVCSVETANPNDSSDCTSEDTG</sequence>
<dbReference type="GO" id="GO:0099078">
    <property type="term" value="C:BORC complex"/>
    <property type="evidence" value="ECO:0007669"/>
    <property type="project" value="TreeGrafter"/>
</dbReference>
<dbReference type="FunCoup" id="B4IX78">
    <property type="interactions" value="135"/>
</dbReference>
<dbReference type="AlphaFoldDB" id="B4IX78"/>
<keyword evidence="5" id="KW-1185">Reference proteome</keyword>
<dbReference type="GO" id="GO:0032418">
    <property type="term" value="P:lysosome localization"/>
    <property type="evidence" value="ECO:0007669"/>
    <property type="project" value="TreeGrafter"/>
</dbReference>
<dbReference type="InterPro" id="IPR039843">
    <property type="entry name" value="KXD1-like"/>
</dbReference>
<accession>B4IX78</accession>
<dbReference type="OMA" id="FKRHVKL"/>
<comment type="similarity">
    <text evidence="1">Belongs to the KXD1 family.</text>
</comment>
<organism evidence="5">
    <name type="scientific">Drosophila grimshawi</name>
    <name type="common">Hawaiian fruit fly</name>
    <name type="synonym">Idiomyia grimshawi</name>
    <dbReference type="NCBI Taxonomy" id="7222"/>
    <lineage>
        <taxon>Eukaryota</taxon>
        <taxon>Metazoa</taxon>
        <taxon>Ecdysozoa</taxon>
        <taxon>Arthropoda</taxon>
        <taxon>Hexapoda</taxon>
        <taxon>Insecta</taxon>
        <taxon>Pterygota</taxon>
        <taxon>Neoptera</taxon>
        <taxon>Endopterygota</taxon>
        <taxon>Diptera</taxon>
        <taxon>Brachycera</taxon>
        <taxon>Muscomorpha</taxon>
        <taxon>Ephydroidea</taxon>
        <taxon>Drosophilidae</taxon>
        <taxon>Drosophila</taxon>
        <taxon>Hawaiian Drosophila</taxon>
    </lineage>
</organism>
<dbReference type="PANTHER" id="PTHR13511">
    <property type="entry name" value="KXDL MOTIF-CONTAINING PROTEIN 1"/>
    <property type="match status" value="1"/>
</dbReference>
<gene>
    <name evidence="4" type="primary">Dgri\GH14709</name>
    <name evidence="4" type="ORF">Dgri_GH14709</name>
</gene>
<dbReference type="EMBL" id="CH916366">
    <property type="protein sequence ID" value="EDV97410.1"/>
    <property type="molecule type" value="Genomic_DNA"/>
</dbReference>
<dbReference type="STRING" id="7222.B4IX78"/>
<dbReference type="Pfam" id="PF10241">
    <property type="entry name" value="KxDL"/>
    <property type="match status" value="1"/>
</dbReference>
<dbReference type="InterPro" id="IPR019371">
    <property type="entry name" value="KxDL_dom"/>
</dbReference>
<dbReference type="HOGENOM" id="CLU_094353_0_0_1"/>
<protein>
    <submittedName>
        <fullName evidence="4">GH14709</fullName>
    </submittedName>
</protein>
<evidence type="ECO:0000259" key="3">
    <source>
        <dbReference type="Pfam" id="PF10241"/>
    </source>
</evidence>
<evidence type="ECO:0000313" key="5">
    <source>
        <dbReference type="Proteomes" id="UP000001070"/>
    </source>
</evidence>
<feature type="domain" description="KxDL" evidence="3">
    <location>
        <begin position="32"/>
        <end position="116"/>
    </location>
</feature>
<evidence type="ECO:0000313" key="4">
    <source>
        <dbReference type="EMBL" id="EDV97410.1"/>
    </source>
</evidence>